<evidence type="ECO:0000313" key="4">
    <source>
        <dbReference type="Proteomes" id="UP000316621"/>
    </source>
</evidence>
<dbReference type="Proteomes" id="UP000316621">
    <property type="component" value="Chromosome 6"/>
</dbReference>
<dbReference type="Gramene" id="RZC66910">
    <property type="protein sequence ID" value="RZC66910"/>
    <property type="gene ID" value="C5167_010599"/>
</dbReference>
<keyword evidence="1" id="KW-0472">Membrane</keyword>
<dbReference type="InterPro" id="IPR046845">
    <property type="entry name" value="ASY3-like_CC"/>
</dbReference>
<keyword evidence="1" id="KW-0812">Transmembrane</keyword>
<dbReference type="InterPro" id="IPR013283">
    <property type="entry name" value="RLI1"/>
</dbReference>
<feature type="non-terminal residue" evidence="3">
    <location>
        <position position="1"/>
    </location>
</feature>
<evidence type="ECO:0000313" key="3">
    <source>
        <dbReference type="EMBL" id="RZC66910.1"/>
    </source>
</evidence>
<name>A0A4Y7K3J7_PAPSO</name>
<evidence type="ECO:0000259" key="2">
    <source>
        <dbReference type="Pfam" id="PF20435"/>
    </source>
</evidence>
<dbReference type="Pfam" id="PF20435">
    <property type="entry name" value="ASY3-like"/>
    <property type="match status" value="1"/>
</dbReference>
<dbReference type="PANTHER" id="PTHR19248">
    <property type="entry name" value="ATP-BINDING TRANSPORT PROTEIN-RELATED"/>
    <property type="match status" value="1"/>
</dbReference>
<dbReference type="EMBL" id="CM010720">
    <property type="protein sequence ID" value="RZC66910.1"/>
    <property type="molecule type" value="Genomic_DNA"/>
</dbReference>
<proteinExistence type="predicted"/>
<accession>A0A4Y7K3J7</accession>
<sequence>VYFECLLWECKLSNSLGFEAAVDAAAEFMNKAVKLVMVAGPKLRVSKAGKLKPNLDRFNNQPDWQEILTYFRGSELQNYFTCILEDNLKVIVCLQNVVGVVRYEQQERLKIIQDKFKEEINQHIQDCKNTLDDLQAYQIELKENAEKESSFLCLEGFLSFMLTRSISGIRFGTILGGALLALSISSMRSFKRGQSSALALKGEAWPLVFKFYYDYHQVLSRF</sequence>
<reference evidence="3 4" key="1">
    <citation type="journal article" date="2018" name="Science">
        <title>The opium poppy genome and morphinan production.</title>
        <authorList>
            <person name="Guo L."/>
            <person name="Winzer T."/>
            <person name="Yang X."/>
            <person name="Li Y."/>
            <person name="Ning Z."/>
            <person name="He Z."/>
            <person name="Teodor R."/>
            <person name="Lu Y."/>
            <person name="Bowser T.A."/>
            <person name="Graham I.A."/>
            <person name="Ye K."/>
        </authorList>
    </citation>
    <scope>NUCLEOTIDE SEQUENCE [LARGE SCALE GENOMIC DNA]</scope>
    <source>
        <strain evidence="4">cv. HN1</strain>
        <tissue evidence="3">Leaves</tissue>
    </source>
</reference>
<feature type="transmembrane region" description="Helical" evidence="1">
    <location>
        <begin position="157"/>
        <end position="182"/>
    </location>
</feature>
<dbReference type="STRING" id="3469.A0A4Y7K3J7"/>
<dbReference type="PRINTS" id="PR01868">
    <property type="entry name" value="ABCEFAMILY"/>
</dbReference>
<gene>
    <name evidence="3" type="ORF">C5167_010599</name>
</gene>
<protein>
    <recommendedName>
        <fullName evidence="2">Meiosis-specific protein ASY3-like coiled-coil domain-containing protein</fullName>
    </recommendedName>
</protein>
<organism evidence="3 4">
    <name type="scientific">Papaver somniferum</name>
    <name type="common">Opium poppy</name>
    <dbReference type="NCBI Taxonomy" id="3469"/>
    <lineage>
        <taxon>Eukaryota</taxon>
        <taxon>Viridiplantae</taxon>
        <taxon>Streptophyta</taxon>
        <taxon>Embryophyta</taxon>
        <taxon>Tracheophyta</taxon>
        <taxon>Spermatophyta</taxon>
        <taxon>Magnoliopsida</taxon>
        <taxon>Ranunculales</taxon>
        <taxon>Papaveraceae</taxon>
        <taxon>Papaveroideae</taxon>
        <taxon>Papaver</taxon>
    </lineage>
</organism>
<evidence type="ECO:0000256" key="1">
    <source>
        <dbReference type="SAM" id="Phobius"/>
    </source>
</evidence>
<dbReference type="AlphaFoldDB" id="A0A4Y7K3J7"/>
<keyword evidence="1" id="KW-1133">Transmembrane helix</keyword>
<keyword evidence="4" id="KW-1185">Reference proteome</keyword>
<feature type="domain" description="Meiosis-specific protein ASY3-like coiled-coil" evidence="2">
    <location>
        <begin position="103"/>
        <end position="148"/>
    </location>
</feature>